<feature type="compositionally biased region" description="Basic and acidic residues" evidence="2">
    <location>
        <begin position="1113"/>
        <end position="1128"/>
    </location>
</feature>
<feature type="coiled-coil region" evidence="1">
    <location>
        <begin position="98"/>
        <end position="142"/>
    </location>
</feature>
<organism evidence="3 4">
    <name type="scientific">Phytophthora megakarya</name>
    <dbReference type="NCBI Taxonomy" id="4795"/>
    <lineage>
        <taxon>Eukaryota</taxon>
        <taxon>Sar</taxon>
        <taxon>Stramenopiles</taxon>
        <taxon>Oomycota</taxon>
        <taxon>Peronosporomycetes</taxon>
        <taxon>Peronosporales</taxon>
        <taxon>Peronosporaceae</taxon>
        <taxon>Phytophthora</taxon>
    </lineage>
</organism>
<gene>
    <name evidence="3" type="ORF">PHMEG_00016237</name>
</gene>
<sequence>MVNATKTKFRFQKEGLAGIGSLSHHGTRSSHKHRHFLVQLEVPNDDEDDSHARSILHRIKERARAEFHRQHQYTDTSSTSEIDVATRSNAPAGFFEEIRQQEVSNDALRRQLDLLRRLQLENNRFRQEARSLREQNDSLRQRGEIREREMKRLCDEVSELDAKVQRDQTSLVTISQTQHKMKATQNKLTAVTTEIREIQTALQEARDARDQLQSESQLKISDLMMEVKRWKRNTKQLHQQENSSAEEIELYKKTVAALEQEITEWRSKFKDAKREISELTSIVEEKTVQCASVETSAAECVKRMEEDMEAVQKTHTHEREKRKKIENVRDSLQMKLERMQAENALLMDKQCDLEHQLTQFREHWKERKEAYQDQLQRFGAQLEEHVSKHKSDAATICSLREEYETIEQRFGEAEAVAIEFKNDVAEEGRTVQTQVEALRKYVERALHDTNTADEVLKCQLETGRLSREQEVPELRFVQGAVSALRNETMNIVHEFQRARHLVRQQGSKLTRAVERVTELEHLRAKDAENMKELRKQRKLVEQAHDIVNKEKVEVLKWSEKTCEKKSELEAELKKCEQLVLRLRKELHHTLGKMESWVESEAASAEPLAQSILSLEIQIDSLVSLRDRWRAESENLSHDLKEIQSQVKLLEKEQSTKATEHKQTLEDVEQVHRKNTQEQKLRFEQYVADIENERSALEAKLQAESAKVAGEEESNAKLQQVVDGFEQDLPVFATILHLFVLVVQPLILQVSDLLAQKRYLSRENIEFAQANEQIKCIGDVLKEMIPSATPDQQKVKERLRQRIFRRVVIAIFAMNRFRTFQSSVTSSDELSAYDLSAYGHSAPLKVVTSRKRVSALSAQPTIIKVLHPQQTLSRLSFRPLLERLKKMEITEKVTEAIESNTMMSGYMPSSFGNLILKVVMAINPASKEVLVANTNGMFHCQALLERRRRSTKKRVDQHGGTMDELVNAPVFEEDIPTVVLIRKRILALGKRVEDLLYQRNSLQKENYEFQLQLDQQANSLNEMEGLLKKTETLQEEIAALCNQNDQELDKSLQIRRAKDREIQSKEDELVKAQEKIETLQAKVSNAENRIEQMGSEQSRLGRELDQMKSTSTEEADKAGKSEAAARRQEDEVRSLKQAVKKAHELCQKVSCQLEQEVQEKSALQTVVNHLRRQQERMERDVRAERLRELEKSFNEDILSDGSDDERYGYMAKKMKKKTSFASSIEVNGVSECSGMLSVGSTSCSRKCEDSIPDISDRSKCISGSPLSRQWHSIKSHSSKEVDNLMNEWQQLGVSRALSDNHSPRRETRIQSDSSDSSKLSSTKSPISPKNVSWNAATNPEKSTRQTEVDKVNAAVHDYMDRIDDKLKKMYGIPPSSAIQRTVHHKISMAGECKPENANHLKGNVL</sequence>
<feature type="coiled-coil region" evidence="1">
    <location>
        <begin position="301"/>
        <end position="388"/>
    </location>
</feature>
<name>A0A225VZA5_9STRA</name>
<keyword evidence="1" id="KW-0175">Coiled coil</keyword>
<dbReference type="Gene3D" id="1.10.287.1490">
    <property type="match status" value="1"/>
</dbReference>
<reference evidence="4" key="1">
    <citation type="submission" date="2017-03" db="EMBL/GenBank/DDBJ databases">
        <title>Phytopthora megakarya and P. palmivora, two closely related causual agents of cacao black pod achieved similar genome size and gene model numbers by different mechanisms.</title>
        <authorList>
            <person name="Ali S."/>
            <person name="Shao J."/>
            <person name="Larry D.J."/>
            <person name="Kronmiller B."/>
            <person name="Shen D."/>
            <person name="Strem M.D."/>
            <person name="Melnick R.L."/>
            <person name="Guiltinan M.J."/>
            <person name="Tyler B.M."/>
            <person name="Meinhardt L.W."/>
            <person name="Bailey B.A."/>
        </authorList>
    </citation>
    <scope>NUCLEOTIDE SEQUENCE [LARGE SCALE GENOMIC DNA]</scope>
    <source>
        <strain evidence="4">zdho120</strain>
    </source>
</reference>
<feature type="coiled-coil region" evidence="1">
    <location>
        <begin position="625"/>
        <end position="706"/>
    </location>
</feature>
<comment type="caution">
    <text evidence="3">The sequence shown here is derived from an EMBL/GenBank/DDBJ whole genome shotgun (WGS) entry which is preliminary data.</text>
</comment>
<dbReference type="STRING" id="4795.A0A225VZA5"/>
<dbReference type="Proteomes" id="UP000198211">
    <property type="component" value="Unassembled WGS sequence"/>
</dbReference>
<feature type="region of interest" description="Disordered" evidence="2">
    <location>
        <begin position="1086"/>
        <end position="1128"/>
    </location>
</feature>
<feature type="region of interest" description="Disordered" evidence="2">
    <location>
        <begin position="1293"/>
        <end position="1347"/>
    </location>
</feature>
<protein>
    <submittedName>
        <fullName evidence="3">Uncharacterized protein</fullName>
    </submittedName>
</protein>
<feature type="compositionally biased region" description="Polar residues" evidence="2">
    <location>
        <begin position="1329"/>
        <end position="1339"/>
    </location>
</feature>
<dbReference type="OrthoDB" id="75762at2759"/>
<proteinExistence type="predicted"/>
<evidence type="ECO:0000256" key="1">
    <source>
        <dbReference type="SAM" id="Coils"/>
    </source>
</evidence>
<accession>A0A225VZA5</accession>
<feature type="coiled-coil region" evidence="1">
    <location>
        <begin position="188"/>
        <end position="275"/>
    </location>
</feature>
<keyword evidence="4" id="KW-1185">Reference proteome</keyword>
<evidence type="ECO:0000256" key="2">
    <source>
        <dbReference type="SAM" id="MobiDB-lite"/>
    </source>
</evidence>
<evidence type="ECO:0000313" key="4">
    <source>
        <dbReference type="Proteomes" id="UP000198211"/>
    </source>
</evidence>
<feature type="compositionally biased region" description="Low complexity" evidence="2">
    <location>
        <begin position="1310"/>
        <end position="1328"/>
    </location>
</feature>
<evidence type="ECO:0000313" key="3">
    <source>
        <dbReference type="EMBL" id="OWZ10841.1"/>
    </source>
</evidence>
<feature type="coiled-coil region" evidence="1">
    <location>
        <begin position="516"/>
        <end position="585"/>
    </location>
</feature>
<dbReference type="EMBL" id="NBNE01002312">
    <property type="protein sequence ID" value="OWZ10841.1"/>
    <property type="molecule type" value="Genomic_DNA"/>
</dbReference>